<evidence type="ECO:0000313" key="1">
    <source>
        <dbReference type="EMBL" id="MPM57655.1"/>
    </source>
</evidence>
<protein>
    <submittedName>
        <fullName evidence="1">Uncharacterized protein</fullName>
    </submittedName>
</protein>
<gene>
    <name evidence="1" type="ORF">SDC9_104478</name>
</gene>
<accession>A0A645AWM9</accession>
<sequence length="93" mass="10041">MFEDYYNNYNNNNDCHDHKHNNPQNDCPQLPGTILRINIPAGATINVGNLLELTSPSGICLNVRIPLLAGSINLGGIVDSLKKAGVTVEAVNQ</sequence>
<reference evidence="1" key="1">
    <citation type="submission" date="2019-08" db="EMBL/GenBank/DDBJ databases">
        <authorList>
            <person name="Kucharzyk K."/>
            <person name="Murdoch R.W."/>
            <person name="Higgins S."/>
            <person name="Loffler F."/>
        </authorList>
    </citation>
    <scope>NUCLEOTIDE SEQUENCE</scope>
</reference>
<proteinExistence type="predicted"/>
<comment type="caution">
    <text evidence="1">The sequence shown here is derived from an EMBL/GenBank/DDBJ whole genome shotgun (WGS) entry which is preliminary data.</text>
</comment>
<dbReference type="EMBL" id="VSSQ01016379">
    <property type="protein sequence ID" value="MPM57655.1"/>
    <property type="molecule type" value="Genomic_DNA"/>
</dbReference>
<organism evidence="1">
    <name type="scientific">bioreactor metagenome</name>
    <dbReference type="NCBI Taxonomy" id="1076179"/>
    <lineage>
        <taxon>unclassified sequences</taxon>
        <taxon>metagenomes</taxon>
        <taxon>ecological metagenomes</taxon>
    </lineage>
</organism>
<dbReference type="AlphaFoldDB" id="A0A645AWM9"/>
<name>A0A645AWM9_9ZZZZ</name>